<feature type="compositionally biased region" description="Acidic residues" evidence="6">
    <location>
        <begin position="348"/>
        <end position="385"/>
    </location>
</feature>
<organism evidence="9 10">
    <name type="scientific">Eutypa lata (strain UCR-EL1)</name>
    <name type="common">Grapevine dieback disease fungus</name>
    <name type="synonym">Eutypa armeniacae</name>
    <dbReference type="NCBI Taxonomy" id="1287681"/>
    <lineage>
        <taxon>Eukaryota</taxon>
        <taxon>Fungi</taxon>
        <taxon>Dikarya</taxon>
        <taxon>Ascomycota</taxon>
        <taxon>Pezizomycotina</taxon>
        <taxon>Sordariomycetes</taxon>
        <taxon>Xylariomycetidae</taxon>
        <taxon>Xylariales</taxon>
        <taxon>Diatrypaceae</taxon>
        <taxon>Eutypa</taxon>
    </lineage>
</organism>
<reference evidence="10" key="1">
    <citation type="journal article" date="2013" name="Genome Announc.">
        <title>Draft genome sequence of the grapevine dieback fungus Eutypa lata UCR-EL1.</title>
        <authorList>
            <person name="Blanco-Ulate B."/>
            <person name="Rolshausen P.E."/>
            <person name="Cantu D."/>
        </authorList>
    </citation>
    <scope>NUCLEOTIDE SEQUENCE [LARGE SCALE GENOMIC DNA]</scope>
    <source>
        <strain evidence="10">UCR-EL1</strain>
    </source>
</reference>
<evidence type="ECO:0000259" key="8">
    <source>
        <dbReference type="PROSITE" id="PS51382"/>
    </source>
</evidence>
<dbReference type="OMA" id="MNFGKYI"/>
<keyword evidence="3" id="KW-0812">Transmembrane</keyword>
<dbReference type="GO" id="GO:0005886">
    <property type="term" value="C:plasma membrane"/>
    <property type="evidence" value="ECO:0007669"/>
    <property type="project" value="TreeGrafter"/>
</dbReference>
<dbReference type="Pfam" id="PF03105">
    <property type="entry name" value="SPX"/>
    <property type="match status" value="1"/>
</dbReference>
<keyword evidence="4" id="KW-1133">Transmembrane helix</keyword>
<feature type="compositionally biased region" description="Low complexity" evidence="6">
    <location>
        <begin position="275"/>
        <end position="288"/>
    </location>
</feature>
<dbReference type="AlphaFoldDB" id="M7T0Y8"/>
<dbReference type="PROSITE" id="PS51382">
    <property type="entry name" value="SPX"/>
    <property type="match status" value="1"/>
</dbReference>
<evidence type="ECO:0000256" key="3">
    <source>
        <dbReference type="ARBA" id="ARBA00022692"/>
    </source>
</evidence>
<evidence type="ECO:0000256" key="6">
    <source>
        <dbReference type="SAM" id="MobiDB-lite"/>
    </source>
</evidence>
<dbReference type="EMBL" id="KB705852">
    <property type="protein sequence ID" value="EMR70503.1"/>
    <property type="molecule type" value="Genomic_DNA"/>
</dbReference>
<accession>M7T0Y8</accession>
<proteinExistence type="inferred from homology"/>
<comment type="subcellular location">
    <subcellularLocation>
        <location evidence="1">Membrane</location>
        <topology evidence="1">Multi-pass membrane protein</topology>
    </subcellularLocation>
</comment>
<evidence type="ECO:0000256" key="4">
    <source>
        <dbReference type="ARBA" id="ARBA00022989"/>
    </source>
</evidence>
<dbReference type="GO" id="GO:0016036">
    <property type="term" value="P:cellular response to phosphate starvation"/>
    <property type="evidence" value="ECO:0007669"/>
    <property type="project" value="TreeGrafter"/>
</dbReference>
<gene>
    <name evidence="9" type="ORF">UCREL1_2455</name>
</gene>
<evidence type="ECO:0000259" key="7">
    <source>
        <dbReference type="PROSITE" id="PS51380"/>
    </source>
</evidence>
<protein>
    <submittedName>
        <fullName evidence="9">Putative signal transduction protein</fullName>
    </submittedName>
</protein>
<evidence type="ECO:0000256" key="1">
    <source>
        <dbReference type="ARBA" id="ARBA00004141"/>
    </source>
</evidence>
<dbReference type="PROSITE" id="PS51380">
    <property type="entry name" value="EXS"/>
    <property type="match status" value="1"/>
</dbReference>
<feature type="domain" description="EXS" evidence="7">
    <location>
        <begin position="44"/>
        <end position="255"/>
    </location>
</feature>
<dbReference type="STRING" id="1287681.M7T0Y8"/>
<feature type="region of interest" description="Disordered" evidence="6">
    <location>
        <begin position="248"/>
        <end position="410"/>
    </location>
</feature>
<dbReference type="OrthoDB" id="9970435at2759"/>
<dbReference type="KEGG" id="ela:UCREL1_2455"/>
<dbReference type="Pfam" id="PF03124">
    <property type="entry name" value="EXS"/>
    <property type="match status" value="1"/>
</dbReference>
<dbReference type="PANTHER" id="PTHR10783:SF103">
    <property type="entry name" value="SOLUTE CARRIER FAMILY 53 MEMBER 1"/>
    <property type="match status" value="1"/>
</dbReference>
<dbReference type="GO" id="GO:0000822">
    <property type="term" value="F:inositol hexakisphosphate binding"/>
    <property type="evidence" value="ECO:0007669"/>
    <property type="project" value="TreeGrafter"/>
</dbReference>
<dbReference type="InterPro" id="IPR004331">
    <property type="entry name" value="SPX_dom"/>
</dbReference>
<dbReference type="GO" id="GO:0006817">
    <property type="term" value="P:phosphate ion transport"/>
    <property type="evidence" value="ECO:0007669"/>
    <property type="project" value="TreeGrafter"/>
</dbReference>
<feature type="compositionally biased region" description="Polar residues" evidence="6">
    <location>
        <begin position="250"/>
        <end position="263"/>
    </location>
</feature>
<name>M7T0Y8_EUTLA</name>
<keyword evidence="5" id="KW-0472">Membrane</keyword>
<keyword evidence="10" id="KW-1185">Reference proteome</keyword>
<comment type="similarity">
    <text evidence="2">Belongs to the SYG1 (TC 2.A.94) family.</text>
</comment>
<dbReference type="Proteomes" id="UP000012174">
    <property type="component" value="Unassembled WGS sequence"/>
</dbReference>
<feature type="compositionally biased region" description="Basic and acidic residues" evidence="6">
    <location>
        <begin position="388"/>
        <end position="410"/>
    </location>
</feature>
<sequence>MALEEFYRGLELLKAYTLLNRTAFRKLNKKYDKAVNARPPYRYMNEKVSKAWFVNSDLVDNYIRDVEDIYARYFEGNNHKLAAEAVGGSRILINVFPHLVNCGKYFMTIMAALTLSLYRIQGTKANFGLFVTFSTLNSIYTSIWDLLMDFSLLQPDARRRYLRDLLGLKRQWPYYTIMVIDPILRFAWIFYAIFTHDLQHSTIVSFLVAVAEVTRRGMWALIRVENEHCFNVAAYKASRDLPLPYRLDNKSMSEQASTTTTTDKPQRKSHEDGNATASAVDTTAAASSMRMREEVGPAGGIQPTPLLEAGGLRRRRSEIPGARSIRGIMANAHRQDFEKKKRPLETTPADDEDEDDDEDEERDIVGSEDDENDDHDGDDDDDESDTASVHDERMQARRTETLFKGDTEGS</sequence>
<dbReference type="InterPro" id="IPR004342">
    <property type="entry name" value="EXS_C"/>
</dbReference>
<dbReference type="HOGENOM" id="CLU_670905_0_0_1"/>
<evidence type="ECO:0000313" key="9">
    <source>
        <dbReference type="EMBL" id="EMR70503.1"/>
    </source>
</evidence>
<evidence type="ECO:0000313" key="10">
    <source>
        <dbReference type="Proteomes" id="UP000012174"/>
    </source>
</evidence>
<dbReference type="eggNOG" id="KOG1162">
    <property type="taxonomic scope" value="Eukaryota"/>
</dbReference>
<evidence type="ECO:0000256" key="5">
    <source>
        <dbReference type="ARBA" id="ARBA00023136"/>
    </source>
</evidence>
<evidence type="ECO:0000256" key="2">
    <source>
        <dbReference type="ARBA" id="ARBA00009665"/>
    </source>
</evidence>
<feature type="compositionally biased region" description="Basic and acidic residues" evidence="6">
    <location>
        <begin position="264"/>
        <end position="273"/>
    </location>
</feature>
<feature type="domain" description="SPX" evidence="8">
    <location>
        <begin position="1"/>
        <end position="45"/>
    </location>
</feature>
<dbReference type="PANTHER" id="PTHR10783">
    <property type="entry name" value="XENOTROPIC AND POLYTROPIC RETROVIRUS RECEPTOR 1-RELATED"/>
    <property type="match status" value="1"/>
</dbReference>
<dbReference type="GO" id="GO:0005794">
    <property type="term" value="C:Golgi apparatus"/>
    <property type="evidence" value="ECO:0007669"/>
    <property type="project" value="TreeGrafter"/>
</dbReference>